<keyword evidence="3" id="KW-1003">Cell membrane</keyword>
<dbReference type="InterPro" id="IPR001320">
    <property type="entry name" value="Iontro_rcpt_C"/>
</dbReference>
<evidence type="ECO:0000256" key="12">
    <source>
        <dbReference type="PIRSR" id="PIRSR601508-1"/>
    </source>
</evidence>
<keyword evidence="5" id="KW-1133">Transmembrane helix</keyword>
<keyword evidence="7" id="KW-0472">Membrane</keyword>
<evidence type="ECO:0000256" key="4">
    <source>
        <dbReference type="ARBA" id="ARBA00022692"/>
    </source>
</evidence>
<dbReference type="Proteomes" id="UP000749559">
    <property type="component" value="Unassembled WGS sequence"/>
</dbReference>
<evidence type="ECO:0000256" key="1">
    <source>
        <dbReference type="ARBA" id="ARBA00004651"/>
    </source>
</evidence>
<evidence type="ECO:0000256" key="14">
    <source>
        <dbReference type="PIRSR" id="PIRSR601508-3"/>
    </source>
</evidence>
<dbReference type="EMBL" id="CAIIXF020000004">
    <property type="protein sequence ID" value="CAH1780732.1"/>
    <property type="molecule type" value="Genomic_DNA"/>
</dbReference>
<dbReference type="OrthoDB" id="5984008at2759"/>
<dbReference type="GO" id="GO:0038023">
    <property type="term" value="F:signaling receptor activity"/>
    <property type="evidence" value="ECO:0007669"/>
    <property type="project" value="InterPro"/>
</dbReference>
<dbReference type="AlphaFoldDB" id="A0A8J1UAR6"/>
<dbReference type="InterPro" id="IPR001508">
    <property type="entry name" value="Iono_Glu_rcpt_met"/>
</dbReference>
<dbReference type="Gene3D" id="3.40.190.10">
    <property type="entry name" value="Periplasmic binding protein-like II"/>
    <property type="match status" value="1"/>
</dbReference>
<evidence type="ECO:0000256" key="8">
    <source>
        <dbReference type="ARBA" id="ARBA00023170"/>
    </source>
</evidence>
<evidence type="ECO:0000256" key="6">
    <source>
        <dbReference type="ARBA" id="ARBA00023065"/>
    </source>
</evidence>
<accession>A0A8J1UAR6</accession>
<keyword evidence="16" id="KW-1185">Reference proteome</keyword>
<evidence type="ECO:0000256" key="7">
    <source>
        <dbReference type="ARBA" id="ARBA00023136"/>
    </source>
</evidence>
<evidence type="ECO:0000256" key="5">
    <source>
        <dbReference type="ARBA" id="ARBA00022989"/>
    </source>
</evidence>
<feature type="site" description="Interaction with the cone snail toxin Con-ikot-ikot" evidence="13">
    <location>
        <position position="295"/>
    </location>
</feature>
<comment type="caution">
    <text evidence="15">The sequence shown here is derived from an EMBL/GenBank/DDBJ whole genome shotgun (WGS) entry which is preliminary data.</text>
</comment>
<dbReference type="InterPro" id="IPR019594">
    <property type="entry name" value="Glu/Gly-bd"/>
</dbReference>
<evidence type="ECO:0000256" key="11">
    <source>
        <dbReference type="ARBA" id="ARBA00023303"/>
    </source>
</evidence>
<dbReference type="Pfam" id="PF00060">
    <property type="entry name" value="Lig_chan"/>
    <property type="match status" value="1"/>
</dbReference>
<name>A0A8J1UAR6_OWEFU</name>
<dbReference type="InterPro" id="IPR015683">
    <property type="entry name" value="Ionotropic_Glu_rcpt"/>
</dbReference>
<evidence type="ECO:0000256" key="13">
    <source>
        <dbReference type="PIRSR" id="PIRSR601508-2"/>
    </source>
</evidence>
<dbReference type="GO" id="GO:0005886">
    <property type="term" value="C:plasma membrane"/>
    <property type="evidence" value="ECO:0007669"/>
    <property type="project" value="UniProtKB-SubCell"/>
</dbReference>
<keyword evidence="11" id="KW-0407">Ion channel</keyword>
<keyword evidence="9" id="KW-0325">Glycoprotein</keyword>
<proteinExistence type="predicted"/>
<dbReference type="PANTHER" id="PTHR18966">
    <property type="entry name" value="IONOTROPIC GLUTAMATE RECEPTOR"/>
    <property type="match status" value="1"/>
</dbReference>
<evidence type="ECO:0000256" key="3">
    <source>
        <dbReference type="ARBA" id="ARBA00022475"/>
    </source>
</evidence>
<evidence type="ECO:0000256" key="2">
    <source>
        <dbReference type="ARBA" id="ARBA00022448"/>
    </source>
</evidence>
<evidence type="ECO:0000256" key="9">
    <source>
        <dbReference type="ARBA" id="ARBA00023180"/>
    </source>
</evidence>
<keyword evidence="2" id="KW-0813">Transport</keyword>
<reference evidence="15" key="1">
    <citation type="submission" date="2022-03" db="EMBL/GenBank/DDBJ databases">
        <authorList>
            <person name="Martin C."/>
        </authorList>
    </citation>
    <scope>NUCLEOTIDE SEQUENCE</scope>
</reference>
<feature type="disulfide bond" evidence="14">
    <location>
        <begin position="354"/>
        <end position="409"/>
    </location>
</feature>
<evidence type="ECO:0000313" key="15">
    <source>
        <dbReference type="EMBL" id="CAH1780732.1"/>
    </source>
</evidence>
<dbReference type="PRINTS" id="PR00177">
    <property type="entry name" value="NMDARECEPTOR"/>
</dbReference>
<sequence>MNANTMLVAGILIVCILQIHTADAAGEEPLIVAIAEEAPFVYVDSKSNDTVYTGFIPDLVKDIMKRMKRDYEFKLVDSEEEMVSAVETGDADIASLMTSRLEVEKRIDLSKPYLSSGIAIMMMKPESNGWKRIGDPGYLINALKDNNNLLLPFSIEVWVLVVIAYVVVSLFLFVINRFNPYEGRKRASRNEANVDKDNLNCCGSFWIVMSTLQWQGYERSPKSLAGRLVLVGWFAFVTFILVAYTANLVTLMQSRGSQGDAHALMSPIQSLEDLGKQTEVKYGIINGTMAHKTLRSSTNELHQDMWSRVQNQEGDFPGISKGLSEAMSALTKTNGENAVLVDYHRAKHAAGTDCRLRYVYTDMASYGYRFGINKASDLDVELNKALLEIREDGSVSLLQKKWFADKAVCSLENSSETKAEKKADEPTPCQVKFRPLYMADILGVVVLFLLVLVLAFIVMILEVVCFRIRSAGRFEPISKTPCDEPDLKELTGEPASPVEEC</sequence>
<keyword evidence="10" id="KW-1071">Ligand-gated ion channel</keyword>
<evidence type="ECO:0000313" key="16">
    <source>
        <dbReference type="Proteomes" id="UP000749559"/>
    </source>
</evidence>
<feature type="site" description="Crucial to convey clamshell closure to channel opening" evidence="13">
    <location>
        <position position="268"/>
    </location>
</feature>
<keyword evidence="14" id="KW-1015">Disulfide bond</keyword>
<keyword evidence="6" id="KW-0406">Ion transport</keyword>
<keyword evidence="4" id="KW-0812">Transmembrane</keyword>
<dbReference type="GO" id="GO:0015276">
    <property type="term" value="F:ligand-gated monoatomic ion channel activity"/>
    <property type="evidence" value="ECO:0007669"/>
    <property type="project" value="InterPro"/>
</dbReference>
<dbReference type="Pfam" id="PF10613">
    <property type="entry name" value="Lig_chan-Glu_bd"/>
    <property type="match status" value="1"/>
</dbReference>
<dbReference type="Gene3D" id="1.10.287.70">
    <property type="match status" value="1"/>
</dbReference>
<protein>
    <submittedName>
        <fullName evidence="15">Uncharacterized protein</fullName>
    </submittedName>
</protein>
<keyword evidence="8" id="KW-0675">Receptor</keyword>
<dbReference type="SUPFAM" id="SSF53850">
    <property type="entry name" value="Periplasmic binding protein-like II"/>
    <property type="match status" value="1"/>
</dbReference>
<comment type="subcellular location">
    <subcellularLocation>
        <location evidence="1">Cell membrane</location>
        <topology evidence="1">Multi-pass membrane protein</topology>
    </subcellularLocation>
</comment>
<organism evidence="15 16">
    <name type="scientific">Owenia fusiformis</name>
    <name type="common">Polychaete worm</name>
    <dbReference type="NCBI Taxonomy" id="6347"/>
    <lineage>
        <taxon>Eukaryota</taxon>
        <taxon>Metazoa</taxon>
        <taxon>Spiralia</taxon>
        <taxon>Lophotrochozoa</taxon>
        <taxon>Annelida</taxon>
        <taxon>Polychaeta</taxon>
        <taxon>Sedentaria</taxon>
        <taxon>Canalipalpata</taxon>
        <taxon>Sabellida</taxon>
        <taxon>Oweniida</taxon>
        <taxon>Oweniidae</taxon>
        <taxon>Owenia</taxon>
    </lineage>
</organism>
<dbReference type="SMART" id="SM00079">
    <property type="entry name" value="PBPe"/>
    <property type="match status" value="1"/>
</dbReference>
<evidence type="ECO:0000256" key="10">
    <source>
        <dbReference type="ARBA" id="ARBA00023286"/>
    </source>
</evidence>
<feature type="binding site" evidence="12">
    <location>
        <position position="342"/>
    </location>
    <ligand>
        <name>L-glutamate</name>
        <dbReference type="ChEBI" id="CHEBI:29985"/>
    </ligand>
</feature>
<feature type="binding site" evidence="12">
    <location>
        <position position="98"/>
    </location>
    <ligand>
        <name>L-glutamate</name>
        <dbReference type="ChEBI" id="CHEBI:29985"/>
    </ligand>
</feature>
<gene>
    <name evidence="15" type="ORF">OFUS_LOCUS7385</name>
</gene>